<feature type="domain" description="Aminotransferase class I/classII large" evidence="10">
    <location>
        <begin position="29"/>
        <end position="357"/>
    </location>
</feature>
<dbReference type="InterPro" id="IPR050106">
    <property type="entry name" value="HistidinolP_aminotransfase"/>
</dbReference>
<keyword evidence="7 9" id="KW-0663">Pyridoxal phosphate</keyword>
<feature type="modified residue" description="N6-(pyridoxal phosphate)lysine" evidence="9">
    <location>
        <position position="220"/>
    </location>
</feature>
<keyword evidence="5 9" id="KW-0032">Aminotransferase</keyword>
<evidence type="ECO:0000313" key="12">
    <source>
        <dbReference type="Proteomes" id="UP000078543"/>
    </source>
</evidence>
<dbReference type="Gene3D" id="3.90.1150.10">
    <property type="entry name" value="Aspartate Aminotransferase, domain 1"/>
    <property type="match status" value="1"/>
</dbReference>
<dbReference type="EC" id="2.6.1.9" evidence="9"/>
<gene>
    <name evidence="9" type="primary">hisC</name>
    <name evidence="11" type="ORF">A6A05_04990</name>
</gene>
<dbReference type="GO" id="GO:0030170">
    <property type="term" value="F:pyridoxal phosphate binding"/>
    <property type="evidence" value="ECO:0007669"/>
    <property type="project" value="InterPro"/>
</dbReference>
<dbReference type="InterPro" id="IPR004839">
    <property type="entry name" value="Aminotransferase_I/II_large"/>
</dbReference>
<sequence>MTAPTPRPGIMDIRPYVGGESAIEGVSRIMKLSSNEGALGPSPKAVAALKAMAGEIHRYPDGGATALRKALAARWGIDAERIVCGAGSDELLGILCRAYAGPGDEVLYSAHGFLMYAIAAKACGATPVTAPETDLHADVDNLLKAVTPKTRIVFLANPNNPTGTYLPAEEVKRLRKGLRDDILLVIDAAYAEFVSKNDYSAGVELVEAGNNTVMCRTFSKIYALGGLRLGWAYCPADIAGVLNRVRNPFNVGSAALEAGLAALEDGPYMELCRSHNDYWLPWMLSEIKGLGLPVTPSVCNFVLIQFPLTEGRNAQAADAFLRAKGIITRAMGGYGLPDWLRITIGSGEENQAVIQALAEFTARWK</sequence>
<dbReference type="Gene3D" id="3.40.640.10">
    <property type="entry name" value="Type I PLP-dependent aspartate aminotransferase-like (Major domain)"/>
    <property type="match status" value="1"/>
</dbReference>
<keyword evidence="6 9" id="KW-0808">Transferase</keyword>
<evidence type="ECO:0000256" key="9">
    <source>
        <dbReference type="HAMAP-Rule" id="MF_01023"/>
    </source>
</evidence>
<dbReference type="PANTHER" id="PTHR43643:SF3">
    <property type="entry name" value="HISTIDINOL-PHOSPHATE AMINOTRANSFERASE"/>
    <property type="match status" value="1"/>
</dbReference>
<proteinExistence type="inferred from homology"/>
<dbReference type="InterPro" id="IPR015421">
    <property type="entry name" value="PyrdxlP-dep_Trfase_major"/>
</dbReference>
<accession>A0A178M562</accession>
<evidence type="ECO:0000313" key="11">
    <source>
        <dbReference type="EMBL" id="OAN43703.1"/>
    </source>
</evidence>
<dbReference type="SUPFAM" id="SSF53383">
    <property type="entry name" value="PLP-dependent transferases"/>
    <property type="match status" value="1"/>
</dbReference>
<dbReference type="RefSeq" id="WP_068504770.1">
    <property type="nucleotide sequence ID" value="NZ_LWQU01000207.1"/>
</dbReference>
<evidence type="ECO:0000256" key="8">
    <source>
        <dbReference type="ARBA" id="ARBA00047481"/>
    </source>
</evidence>
<evidence type="ECO:0000256" key="3">
    <source>
        <dbReference type="ARBA" id="ARBA00007970"/>
    </source>
</evidence>
<dbReference type="EMBL" id="LWQU01000207">
    <property type="protein sequence ID" value="OAN43703.1"/>
    <property type="molecule type" value="Genomic_DNA"/>
</dbReference>
<evidence type="ECO:0000256" key="1">
    <source>
        <dbReference type="ARBA" id="ARBA00001933"/>
    </source>
</evidence>
<keyword evidence="9" id="KW-0028">Amino-acid biosynthesis</keyword>
<dbReference type="HAMAP" id="MF_01023">
    <property type="entry name" value="HisC_aminotrans_2"/>
    <property type="match status" value="1"/>
</dbReference>
<dbReference type="InterPro" id="IPR015424">
    <property type="entry name" value="PyrdxlP-dep_Trfase"/>
</dbReference>
<protein>
    <recommendedName>
        <fullName evidence="9">Histidinol-phosphate aminotransferase</fullName>
        <ecNumber evidence="9">2.6.1.9</ecNumber>
    </recommendedName>
    <alternativeName>
        <fullName evidence="9">Imidazole acetol-phosphate transaminase</fullName>
    </alternativeName>
</protein>
<evidence type="ECO:0000256" key="6">
    <source>
        <dbReference type="ARBA" id="ARBA00022679"/>
    </source>
</evidence>
<dbReference type="InterPro" id="IPR015422">
    <property type="entry name" value="PyrdxlP-dep_Trfase_small"/>
</dbReference>
<dbReference type="OrthoDB" id="9809616at2"/>
<comment type="similarity">
    <text evidence="3 9">Belongs to the class-II pyridoxal-phosphate-dependent aminotransferase family. Histidinol-phosphate aminotransferase subfamily.</text>
</comment>
<dbReference type="AlphaFoldDB" id="A0A178M562"/>
<evidence type="ECO:0000256" key="2">
    <source>
        <dbReference type="ARBA" id="ARBA00005011"/>
    </source>
</evidence>
<dbReference type="NCBIfam" id="TIGR01141">
    <property type="entry name" value="hisC"/>
    <property type="match status" value="1"/>
</dbReference>
<comment type="subunit">
    <text evidence="4 9">Homodimer.</text>
</comment>
<dbReference type="UniPathway" id="UPA00031">
    <property type="reaction ID" value="UER00012"/>
</dbReference>
<dbReference type="GO" id="GO:0004400">
    <property type="term" value="F:histidinol-phosphate transaminase activity"/>
    <property type="evidence" value="ECO:0007669"/>
    <property type="project" value="UniProtKB-UniRule"/>
</dbReference>
<dbReference type="STRING" id="1437059.A6A05_04990"/>
<keyword evidence="12" id="KW-1185">Reference proteome</keyword>
<evidence type="ECO:0000256" key="5">
    <source>
        <dbReference type="ARBA" id="ARBA00022576"/>
    </source>
</evidence>
<dbReference type="Proteomes" id="UP000078543">
    <property type="component" value="Unassembled WGS sequence"/>
</dbReference>
<comment type="pathway">
    <text evidence="2 9">Amino-acid biosynthesis; L-histidine biosynthesis; L-histidine from 5-phospho-alpha-D-ribose 1-diphosphate: step 7/9.</text>
</comment>
<keyword evidence="9" id="KW-0368">Histidine biosynthesis</keyword>
<organism evidence="11 12">
    <name type="scientific">Magnetospirillum moscoviense</name>
    <dbReference type="NCBI Taxonomy" id="1437059"/>
    <lineage>
        <taxon>Bacteria</taxon>
        <taxon>Pseudomonadati</taxon>
        <taxon>Pseudomonadota</taxon>
        <taxon>Alphaproteobacteria</taxon>
        <taxon>Rhodospirillales</taxon>
        <taxon>Rhodospirillaceae</taxon>
        <taxon>Magnetospirillum</taxon>
    </lineage>
</organism>
<evidence type="ECO:0000256" key="7">
    <source>
        <dbReference type="ARBA" id="ARBA00022898"/>
    </source>
</evidence>
<dbReference type="CDD" id="cd00609">
    <property type="entry name" value="AAT_like"/>
    <property type="match status" value="1"/>
</dbReference>
<dbReference type="GO" id="GO:0000105">
    <property type="term" value="P:L-histidine biosynthetic process"/>
    <property type="evidence" value="ECO:0007669"/>
    <property type="project" value="UniProtKB-UniRule"/>
</dbReference>
<name>A0A178M562_9PROT</name>
<comment type="cofactor">
    <cofactor evidence="1 9">
        <name>pyridoxal 5'-phosphate</name>
        <dbReference type="ChEBI" id="CHEBI:597326"/>
    </cofactor>
</comment>
<comment type="caution">
    <text evidence="11">The sequence shown here is derived from an EMBL/GenBank/DDBJ whole genome shotgun (WGS) entry which is preliminary data.</text>
</comment>
<dbReference type="InterPro" id="IPR005861">
    <property type="entry name" value="HisP_aminotrans"/>
</dbReference>
<evidence type="ECO:0000256" key="4">
    <source>
        <dbReference type="ARBA" id="ARBA00011738"/>
    </source>
</evidence>
<dbReference type="PANTHER" id="PTHR43643">
    <property type="entry name" value="HISTIDINOL-PHOSPHATE AMINOTRANSFERASE 2"/>
    <property type="match status" value="1"/>
</dbReference>
<evidence type="ECO:0000259" key="10">
    <source>
        <dbReference type="Pfam" id="PF00155"/>
    </source>
</evidence>
<comment type="catalytic activity">
    <reaction evidence="8 9">
        <text>L-histidinol phosphate + 2-oxoglutarate = 3-(imidazol-4-yl)-2-oxopropyl phosphate + L-glutamate</text>
        <dbReference type="Rhea" id="RHEA:23744"/>
        <dbReference type="ChEBI" id="CHEBI:16810"/>
        <dbReference type="ChEBI" id="CHEBI:29985"/>
        <dbReference type="ChEBI" id="CHEBI:57766"/>
        <dbReference type="ChEBI" id="CHEBI:57980"/>
        <dbReference type="EC" id="2.6.1.9"/>
    </reaction>
</comment>
<reference evidence="11 12" key="1">
    <citation type="submission" date="2016-04" db="EMBL/GenBank/DDBJ databases">
        <title>Draft genome sequence of freshwater magnetotactic bacteria Magnetospirillum marisnigri SP-1 and Magnetospirillum moscoviense BB-1.</title>
        <authorList>
            <person name="Koziaeva V."/>
            <person name="Dziuba M.V."/>
            <person name="Ivanov T.M."/>
            <person name="Kuznetsov B."/>
            <person name="Grouzdev D.S."/>
        </authorList>
    </citation>
    <scope>NUCLEOTIDE SEQUENCE [LARGE SCALE GENOMIC DNA]</scope>
    <source>
        <strain evidence="11 12">BB-1</strain>
    </source>
</reference>
<dbReference type="Pfam" id="PF00155">
    <property type="entry name" value="Aminotran_1_2"/>
    <property type="match status" value="1"/>
</dbReference>